<organism evidence="1 2">
    <name type="scientific">Fusarium venenatum</name>
    <dbReference type="NCBI Taxonomy" id="56646"/>
    <lineage>
        <taxon>Eukaryota</taxon>
        <taxon>Fungi</taxon>
        <taxon>Dikarya</taxon>
        <taxon>Ascomycota</taxon>
        <taxon>Pezizomycotina</taxon>
        <taxon>Sordariomycetes</taxon>
        <taxon>Hypocreomycetidae</taxon>
        <taxon>Hypocreales</taxon>
        <taxon>Nectriaceae</taxon>
        <taxon>Fusarium</taxon>
    </lineage>
</organism>
<dbReference type="EMBL" id="LN649230">
    <property type="protein sequence ID" value="CEI60201.1"/>
    <property type="molecule type" value="Genomic_DNA"/>
</dbReference>
<dbReference type="AlphaFoldDB" id="A0A2L2T5C3"/>
<sequence>MISFLTVARYAAPLLASVLIGRIARDDPAYRWEMGLCVASGAICAYVYLRVDMVFRGPPDSHV</sequence>
<keyword evidence="2" id="KW-1185">Reference proteome</keyword>
<evidence type="ECO:0000313" key="2">
    <source>
        <dbReference type="Proteomes" id="UP000245910"/>
    </source>
</evidence>
<accession>A0A2L2T5C3</accession>
<evidence type="ECO:0000313" key="1">
    <source>
        <dbReference type="EMBL" id="CEI60201.1"/>
    </source>
</evidence>
<protein>
    <submittedName>
        <fullName evidence="1">Uncharacterized protein</fullName>
    </submittedName>
</protein>
<name>A0A2L2T5C3_9HYPO</name>
<dbReference type="Proteomes" id="UP000245910">
    <property type="component" value="Chromosome II"/>
</dbReference>
<proteinExistence type="predicted"/>
<reference evidence="2" key="1">
    <citation type="submission" date="2014-10" db="EMBL/GenBank/DDBJ databases">
        <authorList>
            <person name="King R."/>
        </authorList>
    </citation>
    <scope>NUCLEOTIDE SEQUENCE [LARGE SCALE GENOMIC DNA]</scope>
    <source>
        <strain evidence="2">A3/5</strain>
    </source>
</reference>